<keyword evidence="6" id="KW-1185">Reference proteome</keyword>
<dbReference type="Proteomes" id="UP000177515">
    <property type="component" value="Chromosome 1"/>
</dbReference>
<dbReference type="RefSeq" id="WP_071015518.1">
    <property type="nucleotide sequence ID" value="NZ_CP017754.1"/>
</dbReference>
<evidence type="ECO:0000256" key="2">
    <source>
        <dbReference type="ARBA" id="ARBA00023125"/>
    </source>
</evidence>
<name>A0A1D9I692_9BURK</name>
<dbReference type="EMBL" id="CP017754">
    <property type="protein sequence ID" value="AOZ07578.1"/>
    <property type="molecule type" value="Genomic_DNA"/>
</dbReference>
<organism evidence="5 6">
    <name type="scientific">Cupriavidus malaysiensis</name>
    <dbReference type="NCBI Taxonomy" id="367825"/>
    <lineage>
        <taxon>Bacteria</taxon>
        <taxon>Pseudomonadati</taxon>
        <taxon>Pseudomonadota</taxon>
        <taxon>Betaproteobacteria</taxon>
        <taxon>Burkholderiales</taxon>
        <taxon>Burkholderiaceae</taxon>
        <taxon>Cupriavidus</taxon>
    </lineage>
</organism>
<dbReference type="InterPro" id="IPR018062">
    <property type="entry name" value="HTH_AraC-typ_CS"/>
</dbReference>
<evidence type="ECO:0000256" key="3">
    <source>
        <dbReference type="ARBA" id="ARBA00023163"/>
    </source>
</evidence>
<reference evidence="5 6" key="1">
    <citation type="submission" date="2016-10" db="EMBL/GenBank/DDBJ databases">
        <title>Complete genome sequences of three Cupriavidus strains isolated from various Malaysian environments.</title>
        <authorList>
            <person name="Abdullah A.A.-A."/>
            <person name="Shafie N.A.H."/>
            <person name="Lau N.S."/>
        </authorList>
    </citation>
    <scope>NUCLEOTIDE SEQUENCE [LARGE SCALE GENOMIC DNA]</scope>
    <source>
        <strain evidence="5 6">USMAA1020</strain>
    </source>
</reference>
<proteinExistence type="predicted"/>
<dbReference type="PANTHER" id="PTHR46796">
    <property type="entry name" value="HTH-TYPE TRANSCRIPTIONAL ACTIVATOR RHAS-RELATED"/>
    <property type="match status" value="1"/>
</dbReference>
<evidence type="ECO:0000256" key="1">
    <source>
        <dbReference type="ARBA" id="ARBA00023015"/>
    </source>
</evidence>
<sequence>MSTPLRPVTERPKGVVAPTSASRKFRLARYQPPAGLAAFLDHAWLVEWDLRGQPAYTQRTLPYPCVNLVFDAGRTALFGVVRGAFDYTLAGRGRALGLRFRPGAFRAVLGRPVHTVTDRVLPLPAVFAGLDDEAAAGFERAVLEAGDDAAMVAAAADFLQPRLPPPDARVESLQAILAQAAGDGLLTRVEALAERAGMSVRALQQCFADYLGVSPKWVVRRYRLHEAADRLAGGEAVDLAQLAQSLGYYDQAHFTRDFQRLVGQPPHAYRRQEAGA</sequence>
<dbReference type="InterPro" id="IPR018060">
    <property type="entry name" value="HTH_AraC"/>
</dbReference>
<dbReference type="PANTHER" id="PTHR46796:SF15">
    <property type="entry name" value="BLL1074 PROTEIN"/>
    <property type="match status" value="1"/>
</dbReference>
<accession>A0A1D9I692</accession>
<feature type="domain" description="HTH araC/xylS-type" evidence="4">
    <location>
        <begin position="171"/>
        <end position="272"/>
    </location>
</feature>
<dbReference type="PROSITE" id="PS00041">
    <property type="entry name" value="HTH_ARAC_FAMILY_1"/>
    <property type="match status" value="1"/>
</dbReference>
<dbReference type="Pfam" id="PF20240">
    <property type="entry name" value="DUF6597"/>
    <property type="match status" value="1"/>
</dbReference>
<dbReference type="InterPro" id="IPR009057">
    <property type="entry name" value="Homeodomain-like_sf"/>
</dbReference>
<keyword evidence="1" id="KW-0805">Transcription regulation</keyword>
<protein>
    <submittedName>
        <fullName evidence="5">AraC family transcriptional regulator</fullName>
    </submittedName>
</protein>
<evidence type="ECO:0000313" key="6">
    <source>
        <dbReference type="Proteomes" id="UP000177515"/>
    </source>
</evidence>
<dbReference type="SUPFAM" id="SSF46689">
    <property type="entry name" value="Homeodomain-like"/>
    <property type="match status" value="1"/>
</dbReference>
<dbReference type="PROSITE" id="PS01124">
    <property type="entry name" value="HTH_ARAC_FAMILY_2"/>
    <property type="match status" value="1"/>
</dbReference>
<dbReference type="InterPro" id="IPR050204">
    <property type="entry name" value="AraC_XylS_family_regulators"/>
</dbReference>
<dbReference type="SMART" id="SM00342">
    <property type="entry name" value="HTH_ARAC"/>
    <property type="match status" value="1"/>
</dbReference>
<gene>
    <name evidence="5" type="ORF">BKK80_18360</name>
</gene>
<dbReference type="Pfam" id="PF12833">
    <property type="entry name" value="HTH_18"/>
    <property type="match status" value="1"/>
</dbReference>
<dbReference type="InterPro" id="IPR046532">
    <property type="entry name" value="DUF6597"/>
</dbReference>
<dbReference type="Gene3D" id="1.10.10.60">
    <property type="entry name" value="Homeodomain-like"/>
    <property type="match status" value="1"/>
</dbReference>
<keyword evidence="2" id="KW-0238">DNA-binding</keyword>
<keyword evidence="3" id="KW-0804">Transcription</keyword>
<evidence type="ECO:0000259" key="4">
    <source>
        <dbReference type="PROSITE" id="PS01124"/>
    </source>
</evidence>
<evidence type="ECO:0000313" key="5">
    <source>
        <dbReference type="EMBL" id="AOZ07578.1"/>
    </source>
</evidence>